<dbReference type="RefSeq" id="WP_110380102.1">
    <property type="nucleotide sequence ID" value="NZ_CP029288.2"/>
</dbReference>
<dbReference type="OrthoDB" id="45909at2157"/>
<name>A0A2U9IMG7_9CREN</name>
<dbReference type="AlphaFoldDB" id="A0A2U9IMG7"/>
<organism evidence="2 3">
    <name type="scientific">Acidianus sulfidivorans JP7</name>
    <dbReference type="NCBI Taxonomy" id="619593"/>
    <lineage>
        <taxon>Archaea</taxon>
        <taxon>Thermoproteota</taxon>
        <taxon>Thermoprotei</taxon>
        <taxon>Sulfolobales</taxon>
        <taxon>Sulfolobaceae</taxon>
        <taxon>Acidianus</taxon>
    </lineage>
</organism>
<dbReference type="GO" id="GO:0009228">
    <property type="term" value="P:thiamine biosynthetic process"/>
    <property type="evidence" value="ECO:0007669"/>
    <property type="project" value="InterPro"/>
</dbReference>
<dbReference type="Pfam" id="PF00586">
    <property type="entry name" value="AIRS"/>
    <property type="match status" value="1"/>
</dbReference>
<dbReference type="Gene3D" id="3.30.1330.10">
    <property type="entry name" value="PurM-like, N-terminal domain"/>
    <property type="match status" value="1"/>
</dbReference>
<protein>
    <submittedName>
        <fullName evidence="2">Thiamine-monophosphate kinase</fullName>
    </submittedName>
</protein>
<dbReference type="GO" id="GO:0009030">
    <property type="term" value="F:thiamine-phosphate kinase activity"/>
    <property type="evidence" value="ECO:0007669"/>
    <property type="project" value="InterPro"/>
</dbReference>
<dbReference type="SUPFAM" id="SSF56042">
    <property type="entry name" value="PurM C-terminal domain-like"/>
    <property type="match status" value="1"/>
</dbReference>
<dbReference type="Gene3D" id="3.90.650.10">
    <property type="entry name" value="PurM-like C-terminal domain"/>
    <property type="match status" value="1"/>
</dbReference>
<dbReference type="GeneID" id="36837566"/>
<dbReference type="PANTHER" id="PTHR30270">
    <property type="entry name" value="THIAMINE-MONOPHOSPHATE KINASE"/>
    <property type="match status" value="1"/>
</dbReference>
<dbReference type="SUPFAM" id="SSF55326">
    <property type="entry name" value="PurM N-terminal domain-like"/>
    <property type="match status" value="1"/>
</dbReference>
<gene>
    <name evidence="2" type="ORF">DFR86_06315</name>
</gene>
<dbReference type="InterPro" id="IPR036921">
    <property type="entry name" value="PurM-like_N_sf"/>
</dbReference>
<proteinExistence type="predicted"/>
<dbReference type="Proteomes" id="UP000248410">
    <property type="component" value="Chromosome"/>
</dbReference>
<dbReference type="InterPro" id="IPR006283">
    <property type="entry name" value="ThiL-like"/>
</dbReference>
<feature type="domain" description="PurM-like N-terminal" evidence="1">
    <location>
        <begin position="34"/>
        <end position="131"/>
    </location>
</feature>
<keyword evidence="2" id="KW-0418">Kinase</keyword>
<evidence type="ECO:0000313" key="3">
    <source>
        <dbReference type="Proteomes" id="UP000248410"/>
    </source>
</evidence>
<keyword evidence="2" id="KW-0808">Transferase</keyword>
<evidence type="ECO:0000259" key="1">
    <source>
        <dbReference type="Pfam" id="PF00586"/>
    </source>
</evidence>
<keyword evidence="3" id="KW-1185">Reference proteome</keyword>
<dbReference type="EMBL" id="CP029288">
    <property type="protein sequence ID" value="AWR97212.1"/>
    <property type="molecule type" value="Genomic_DNA"/>
</dbReference>
<reference evidence="2 3" key="1">
    <citation type="submission" date="2018-05" db="EMBL/GenBank/DDBJ databases">
        <title>Complete Genome Sequences of Extremely Thermoacidophilic, Metal-Mobilizing Type-Strain Members of the Archaeal Family Sulfolobaceae: Acidianus brierleyi DSM-1651T, Acidianus sulfidivorans DSM-18786T, Metallosphaera hakonensis DSM-7519T, and Metallosphaera prunae DSM-10039T.</title>
        <authorList>
            <person name="Counts J.A."/>
            <person name="Kelly R.M."/>
        </authorList>
    </citation>
    <scope>NUCLEOTIDE SEQUENCE [LARGE SCALE GENOMIC DNA]</scope>
    <source>
        <strain evidence="2 3">JP7</strain>
    </source>
</reference>
<dbReference type="InterPro" id="IPR016188">
    <property type="entry name" value="PurM-like_N"/>
</dbReference>
<sequence length="314" mass="35434">MKLKDIGEHQFIHQYLSKYINKNLLNLDVYTDGKKMYKIDGFSFSYFFPFMDYYDLGWKSVTAVASDIISSGGNPELLMSSVGIDPNTDVEDLDLLFHGIYDASRYYGFNYIGGDTNSSINVGWIDISGIGNVICNFSANPEKGDVVIITGDLGYTSKVFISYLNNFKIKIDNNCILKIKHPIINKALSNLYSTFCNSIVTATDISDGLLVSLNSLTKRLNKIIEIIQFPINNRILAELNNYGYNTMDILKYSGEEYETLIVVKKKAVTEILDQLSYLGFNPKIVGNIGENGNKLLYNNTEIKAEGWDNFKGWY</sequence>
<dbReference type="KEGG" id="asul:DFR86_06315"/>
<accession>A0A2U9IMG7</accession>
<dbReference type="InterPro" id="IPR036676">
    <property type="entry name" value="PurM-like_C_sf"/>
</dbReference>
<dbReference type="PANTHER" id="PTHR30270:SF0">
    <property type="entry name" value="THIAMINE-MONOPHOSPHATE KINASE"/>
    <property type="match status" value="1"/>
</dbReference>
<evidence type="ECO:0000313" key="2">
    <source>
        <dbReference type="EMBL" id="AWR97212.1"/>
    </source>
</evidence>